<dbReference type="EMBL" id="QICS01000009">
    <property type="protein sequence ID" value="PXV87769.1"/>
    <property type="molecule type" value="Genomic_DNA"/>
</dbReference>
<dbReference type="SUPFAM" id="SSF46689">
    <property type="entry name" value="Homeodomain-like"/>
    <property type="match status" value="2"/>
</dbReference>
<sequence>MIVVTNCGHDSRHKTKFHMTRKAGVPNYILLLVKTEAFFELNGNIEKTSPNMAILFDRNTYIHYGCEQDSYNDDWIHFDFIDEPSLLDCLNIPFNQPIYLPQINHLSLYIRLLVQENHTHSLHQKQIQDSIMRIFLYSLDSQIAMLPSAVKYHKHYQIMNQLRMYILNTPHKKWSVDYMADYVHMSPFYFQHLYKELYHISCMQEVILARIERAKFYLTTTDMSVKAVSDFCGYENDLHFIRQFKKKEGLTPTQYRIAYQIKIDLL</sequence>
<dbReference type="InterPro" id="IPR037923">
    <property type="entry name" value="HTH-like"/>
</dbReference>
<evidence type="ECO:0000256" key="2">
    <source>
        <dbReference type="ARBA" id="ARBA00023125"/>
    </source>
</evidence>
<dbReference type="RefSeq" id="WP_094376090.1">
    <property type="nucleotide sequence ID" value="NZ_NOKA02000006.1"/>
</dbReference>
<dbReference type="Proteomes" id="UP000216411">
    <property type="component" value="Unassembled WGS sequence"/>
</dbReference>
<evidence type="ECO:0000313" key="6">
    <source>
        <dbReference type="EMBL" id="RDY32065.1"/>
    </source>
</evidence>
<proteinExistence type="predicted"/>
<dbReference type="Pfam" id="PF12833">
    <property type="entry name" value="HTH_18"/>
    <property type="match status" value="1"/>
</dbReference>
<dbReference type="PROSITE" id="PS01124">
    <property type="entry name" value="HTH_ARAC_FAMILY_2"/>
    <property type="match status" value="1"/>
</dbReference>
<dbReference type="InterPro" id="IPR009057">
    <property type="entry name" value="Homeodomain-like_sf"/>
</dbReference>
<keyword evidence="3" id="KW-0804">Transcription</keyword>
<dbReference type="PANTHER" id="PTHR43280:SF2">
    <property type="entry name" value="HTH-TYPE TRANSCRIPTIONAL REGULATOR EXSA"/>
    <property type="match status" value="1"/>
</dbReference>
<keyword evidence="1" id="KW-0805">Transcription regulation</keyword>
<dbReference type="GO" id="GO:0043565">
    <property type="term" value="F:sequence-specific DNA binding"/>
    <property type="evidence" value="ECO:0007669"/>
    <property type="project" value="InterPro"/>
</dbReference>
<gene>
    <name evidence="5" type="ORF">C8E03_10959</name>
    <name evidence="6" type="ORF">CG710_006235</name>
</gene>
<evidence type="ECO:0000313" key="5">
    <source>
        <dbReference type="EMBL" id="PXV87769.1"/>
    </source>
</evidence>
<evidence type="ECO:0000259" key="4">
    <source>
        <dbReference type="PROSITE" id="PS01124"/>
    </source>
</evidence>
<name>A0A255IRN1_9FIRM</name>
<dbReference type="AlphaFoldDB" id="A0A255IRN1"/>
<evidence type="ECO:0000313" key="8">
    <source>
        <dbReference type="Proteomes" id="UP000247523"/>
    </source>
</evidence>
<keyword evidence="7" id="KW-1185">Reference proteome</keyword>
<comment type="caution">
    <text evidence="5">The sequence shown here is derived from an EMBL/GenBank/DDBJ whole genome shotgun (WGS) entry which is preliminary data.</text>
</comment>
<evidence type="ECO:0000256" key="1">
    <source>
        <dbReference type="ARBA" id="ARBA00023015"/>
    </source>
</evidence>
<dbReference type="SMART" id="SM00342">
    <property type="entry name" value="HTH_ARAC"/>
    <property type="match status" value="1"/>
</dbReference>
<evidence type="ECO:0000313" key="7">
    <source>
        <dbReference type="Proteomes" id="UP000216411"/>
    </source>
</evidence>
<dbReference type="EMBL" id="NOKA02000006">
    <property type="protein sequence ID" value="RDY32065.1"/>
    <property type="molecule type" value="Genomic_DNA"/>
</dbReference>
<dbReference type="GO" id="GO:0003700">
    <property type="term" value="F:DNA-binding transcription factor activity"/>
    <property type="evidence" value="ECO:0007669"/>
    <property type="project" value="InterPro"/>
</dbReference>
<reference evidence="6" key="3">
    <citation type="submission" date="2018-07" db="EMBL/GenBank/DDBJ databases">
        <authorList>
            <person name="Quirk P.G."/>
            <person name="Krulwich T.A."/>
        </authorList>
    </citation>
    <scope>NUCLEOTIDE SEQUENCE</scope>
    <source>
        <strain evidence="6">CCRI-19302</strain>
    </source>
</reference>
<feature type="domain" description="HTH araC/xylS-type" evidence="4">
    <location>
        <begin position="160"/>
        <end position="258"/>
    </location>
</feature>
<dbReference type="Proteomes" id="UP000247523">
    <property type="component" value="Unassembled WGS sequence"/>
</dbReference>
<keyword evidence="2" id="KW-0238">DNA-binding</keyword>
<dbReference type="PANTHER" id="PTHR43280">
    <property type="entry name" value="ARAC-FAMILY TRANSCRIPTIONAL REGULATOR"/>
    <property type="match status" value="1"/>
</dbReference>
<protein>
    <submittedName>
        <fullName evidence="5 6">AraC family transcriptional regulator</fullName>
    </submittedName>
</protein>
<reference evidence="5 8" key="2">
    <citation type="submission" date="2018-05" db="EMBL/GenBank/DDBJ databases">
        <title>Genomic Encyclopedia of Type Strains, Phase IV (KMG-IV): sequencing the most valuable type-strain genomes for metagenomic binning, comparative biology and taxonomic classification.</title>
        <authorList>
            <person name="Goeker M."/>
        </authorList>
    </citation>
    <scope>NUCLEOTIDE SEQUENCE [LARGE SCALE GENOMIC DNA]</scope>
    <source>
        <strain evidence="5 8">DSM 28816</strain>
    </source>
</reference>
<organism evidence="5 8">
    <name type="scientific">Lachnotalea glycerini</name>
    <dbReference type="NCBI Taxonomy" id="1763509"/>
    <lineage>
        <taxon>Bacteria</taxon>
        <taxon>Bacillati</taxon>
        <taxon>Bacillota</taxon>
        <taxon>Clostridia</taxon>
        <taxon>Lachnospirales</taxon>
        <taxon>Lachnospiraceae</taxon>
        <taxon>Lachnotalea</taxon>
    </lineage>
</organism>
<dbReference type="OrthoDB" id="2599717at2"/>
<dbReference type="SUPFAM" id="SSF51215">
    <property type="entry name" value="Regulatory protein AraC"/>
    <property type="match status" value="1"/>
</dbReference>
<dbReference type="InterPro" id="IPR018060">
    <property type="entry name" value="HTH_AraC"/>
</dbReference>
<accession>A0A255IRN1</accession>
<reference evidence="6 7" key="1">
    <citation type="journal article" date="2017" name="Genome Announc.">
        <title>Draft Genome Sequence of a Sporulating and Motile Strain of Lachnotalea glycerini Isolated from Water in Quebec City, Canada.</title>
        <authorList>
            <person name="Maheux A.F."/>
            <person name="Boudreau D.K."/>
            <person name="Berube E."/>
            <person name="Boissinot M."/>
            <person name="Raymond F."/>
            <person name="Brodeur S."/>
            <person name="Corbeil J."/>
            <person name="Isabel S."/>
            <person name="Omar R.F."/>
            <person name="Bergeron M.G."/>
        </authorList>
    </citation>
    <scope>NUCLEOTIDE SEQUENCE [LARGE SCALE GENOMIC DNA]</scope>
    <source>
        <strain evidence="6 7">CCRI-19302</strain>
    </source>
</reference>
<dbReference type="Gene3D" id="1.10.10.60">
    <property type="entry name" value="Homeodomain-like"/>
    <property type="match status" value="2"/>
</dbReference>
<evidence type="ECO:0000256" key="3">
    <source>
        <dbReference type="ARBA" id="ARBA00023163"/>
    </source>
</evidence>